<evidence type="ECO:0000256" key="4">
    <source>
        <dbReference type="SAM" id="Phobius"/>
    </source>
</evidence>
<dbReference type="EMBL" id="BAAANY010000020">
    <property type="protein sequence ID" value="GAA1696919.1"/>
    <property type="molecule type" value="Genomic_DNA"/>
</dbReference>
<organism evidence="5 6">
    <name type="scientific">Fodinicola feengrottensis</name>
    <dbReference type="NCBI Taxonomy" id="435914"/>
    <lineage>
        <taxon>Bacteria</taxon>
        <taxon>Bacillati</taxon>
        <taxon>Actinomycetota</taxon>
        <taxon>Actinomycetes</taxon>
        <taxon>Mycobacteriales</taxon>
        <taxon>Fodinicola</taxon>
    </lineage>
</organism>
<dbReference type="Pfam" id="PF13641">
    <property type="entry name" value="Glyco_tranf_2_3"/>
    <property type="match status" value="1"/>
</dbReference>
<dbReference type="PANTHER" id="PTHR43630:SF1">
    <property type="entry name" value="POLY-BETA-1,6-N-ACETYL-D-GLUCOSAMINE SYNTHASE"/>
    <property type="match status" value="1"/>
</dbReference>
<sequence length="436" mass="47433">MLVLLLLWPCYNLVLAIFTWWRPRPAAISDHNGNSVPFWIVVPALNEERVVAATVRAALALEEPRTPVRVLVVDDGSDDRTPEVLATIDDPRLYVLRREPPNARKGKGEALNAAYTFIRDTARREGIFDRLIVGVIDGDGRGVSGMLGEVASYFADPAVGGVQSRVRIHNRDRLLAFLQDLEFSCIANASQILRDSVGSAELGGNGQFVRLRSLATLGDAPWSSCLVEDLELGLRMHLAGHRIRYASKATITQQGLVDVSRMVRQRARWAQGNLQCLRYVPKLIGTPTVSSLALLEFLYYLLAPWLIAPVSLLVLGLAALTAAGLATGYDFDGFVATGPSGPLSIAIWLAALIFPGVVWGLVHRIQNADEPLGRTLLVGLAYPGFLVIGIAATWRALGRHLTGRNSWAKTERLVEEDDKDVGNEGNAVSCAESSVT</sequence>
<protein>
    <submittedName>
        <fullName evidence="5">Glycosyltransferase family 2 protein</fullName>
    </submittedName>
</protein>
<feature type="transmembrane region" description="Helical" evidence="4">
    <location>
        <begin position="341"/>
        <end position="362"/>
    </location>
</feature>
<dbReference type="InterPro" id="IPR029044">
    <property type="entry name" value="Nucleotide-diphossugar_trans"/>
</dbReference>
<evidence type="ECO:0000313" key="6">
    <source>
        <dbReference type="Proteomes" id="UP001500618"/>
    </source>
</evidence>
<name>A0ABN2I190_9ACTN</name>
<keyword evidence="4" id="KW-0472">Membrane</keyword>
<keyword evidence="4" id="KW-1133">Transmembrane helix</keyword>
<comment type="similarity">
    <text evidence="1">Belongs to the glycosyltransferase 2 family.</text>
</comment>
<accession>A0ABN2I190</accession>
<feature type="transmembrane region" description="Helical" evidence="4">
    <location>
        <begin position="374"/>
        <end position="397"/>
    </location>
</feature>
<dbReference type="Gene3D" id="3.90.550.10">
    <property type="entry name" value="Spore Coat Polysaccharide Biosynthesis Protein SpsA, Chain A"/>
    <property type="match status" value="1"/>
</dbReference>
<dbReference type="SUPFAM" id="SSF53448">
    <property type="entry name" value="Nucleotide-diphospho-sugar transferases"/>
    <property type="match status" value="1"/>
</dbReference>
<gene>
    <name evidence="5" type="ORF">GCM10009765_52810</name>
</gene>
<keyword evidence="4" id="KW-0812">Transmembrane</keyword>
<proteinExistence type="inferred from homology"/>
<keyword evidence="3" id="KW-0808">Transferase</keyword>
<comment type="caution">
    <text evidence="5">The sequence shown here is derived from an EMBL/GenBank/DDBJ whole genome shotgun (WGS) entry which is preliminary data.</text>
</comment>
<keyword evidence="2" id="KW-0328">Glycosyltransferase</keyword>
<keyword evidence="6" id="KW-1185">Reference proteome</keyword>
<dbReference type="Proteomes" id="UP001500618">
    <property type="component" value="Unassembled WGS sequence"/>
</dbReference>
<reference evidence="5 6" key="1">
    <citation type="journal article" date="2019" name="Int. J. Syst. Evol. Microbiol.">
        <title>The Global Catalogue of Microorganisms (GCM) 10K type strain sequencing project: providing services to taxonomists for standard genome sequencing and annotation.</title>
        <authorList>
            <consortium name="The Broad Institute Genomics Platform"/>
            <consortium name="The Broad Institute Genome Sequencing Center for Infectious Disease"/>
            <person name="Wu L."/>
            <person name="Ma J."/>
        </authorList>
    </citation>
    <scope>NUCLEOTIDE SEQUENCE [LARGE SCALE GENOMIC DNA]</scope>
    <source>
        <strain evidence="5 6">JCM 14718</strain>
    </source>
</reference>
<dbReference type="PANTHER" id="PTHR43630">
    <property type="entry name" value="POLY-BETA-1,6-N-ACETYL-D-GLUCOSAMINE SYNTHASE"/>
    <property type="match status" value="1"/>
</dbReference>
<evidence type="ECO:0000256" key="3">
    <source>
        <dbReference type="ARBA" id="ARBA00022679"/>
    </source>
</evidence>
<evidence type="ECO:0000313" key="5">
    <source>
        <dbReference type="EMBL" id="GAA1696919.1"/>
    </source>
</evidence>
<evidence type="ECO:0000256" key="1">
    <source>
        <dbReference type="ARBA" id="ARBA00006739"/>
    </source>
</evidence>
<evidence type="ECO:0000256" key="2">
    <source>
        <dbReference type="ARBA" id="ARBA00022676"/>
    </source>
</evidence>